<accession>F5ZG57</accession>
<dbReference type="eggNOG" id="COG2207">
    <property type="taxonomic scope" value="Bacteria"/>
</dbReference>
<feature type="region of interest" description="Disordered" evidence="4">
    <location>
        <begin position="232"/>
        <end position="251"/>
    </location>
</feature>
<dbReference type="SUPFAM" id="SSF46689">
    <property type="entry name" value="Homeodomain-like"/>
    <property type="match status" value="2"/>
</dbReference>
<dbReference type="AlphaFoldDB" id="F5ZG57"/>
<evidence type="ECO:0000313" key="7">
    <source>
        <dbReference type="Proteomes" id="UP000000683"/>
    </source>
</evidence>
<dbReference type="GO" id="GO:0043565">
    <property type="term" value="F:sequence-specific DNA binding"/>
    <property type="evidence" value="ECO:0007669"/>
    <property type="project" value="InterPro"/>
</dbReference>
<keyword evidence="1" id="KW-0805">Transcription regulation</keyword>
<dbReference type="SMART" id="SM00342">
    <property type="entry name" value="HTH_ARAC"/>
    <property type="match status" value="1"/>
</dbReference>
<dbReference type="PANTHER" id="PTHR40055">
    <property type="entry name" value="TRANSCRIPTIONAL REGULATOR YGIV-RELATED"/>
    <property type="match status" value="1"/>
</dbReference>
<dbReference type="InterPro" id="IPR009057">
    <property type="entry name" value="Homeodomain-like_sf"/>
</dbReference>
<evidence type="ECO:0000256" key="4">
    <source>
        <dbReference type="SAM" id="MobiDB-lite"/>
    </source>
</evidence>
<proteinExistence type="predicted"/>
<evidence type="ECO:0000256" key="1">
    <source>
        <dbReference type="ARBA" id="ARBA00023015"/>
    </source>
</evidence>
<dbReference type="Pfam" id="PF06445">
    <property type="entry name" value="GyrI-like"/>
    <property type="match status" value="1"/>
</dbReference>
<feature type="domain" description="HTH araC/xylS-type" evidence="5">
    <location>
        <begin position="9"/>
        <end position="108"/>
    </location>
</feature>
<dbReference type="InterPro" id="IPR011256">
    <property type="entry name" value="Reg_factor_effector_dom_sf"/>
</dbReference>
<dbReference type="PANTHER" id="PTHR40055:SF1">
    <property type="entry name" value="TRANSCRIPTIONAL REGULATOR YGIV-RELATED"/>
    <property type="match status" value="1"/>
</dbReference>
<protein>
    <submittedName>
        <fullName evidence="6">Transcription activator, effector binding protein</fullName>
    </submittedName>
</protein>
<name>F5ZG57_ALTNA</name>
<dbReference type="Gene3D" id="1.10.10.60">
    <property type="entry name" value="Homeodomain-like"/>
    <property type="match status" value="2"/>
</dbReference>
<evidence type="ECO:0000256" key="3">
    <source>
        <dbReference type="ARBA" id="ARBA00023163"/>
    </source>
</evidence>
<dbReference type="PROSITE" id="PS00041">
    <property type="entry name" value="HTH_ARAC_FAMILY_1"/>
    <property type="match status" value="1"/>
</dbReference>
<evidence type="ECO:0000313" key="6">
    <source>
        <dbReference type="EMBL" id="AEF05825.1"/>
    </source>
</evidence>
<keyword evidence="3" id="KW-0804">Transcription</keyword>
<sequence>MNPLYLRLDKVADAITKAPERASDLSQLASLACTSEYHLHRAFNAKFGINIGDYARQLRLHESAYKLAFRPHKRILDIAIEAGFSSHEGYARAFKKHYRLSPSSFRKTPNVEALHQGTLVTSRLNANEKGTSVFMNASHNVNSASENHQLDVSVIQFPALDIAMMMHVGPPSRIMSTVSEFITWRKENKLPPSTSRTFNLLYDDPYNTPHESYRFGVACQIFGPITAPITAPSSQPAKTSDPIATQPSTDTNHANVITTTIPEGYCAKVRHIGTDAALGAVVHGLYHQWLPDTQFELRDFPIFLERIRFFPDVAAHEAVTDIFLPIEIAK</sequence>
<dbReference type="InterPro" id="IPR010499">
    <property type="entry name" value="AraC_E-bd"/>
</dbReference>
<dbReference type="OrthoDB" id="282744at2"/>
<reference evidence="6 7" key="1">
    <citation type="journal article" date="2011" name="J. Bacteriol.">
        <title>Complete genome sequence of the polycyclic aromatic hydrocarbon-degrading bacterium Alteromonas sp. strain SN2.</title>
        <authorList>
            <person name="Jin H.M."/>
            <person name="Jeong H."/>
            <person name="Moon E.J."/>
            <person name="Math R.K."/>
            <person name="Lee K."/>
            <person name="Kim H.J."/>
            <person name="Jeon C.O."/>
            <person name="Oh T.K."/>
            <person name="Kim J.F."/>
        </authorList>
    </citation>
    <scope>NUCLEOTIDE SEQUENCE [LARGE SCALE GENOMIC DNA]</scope>
    <source>
        <strain evidence="7">JCM 17741 / KACC 18427 / KCTC 11700BP / SN2</strain>
    </source>
</reference>
<dbReference type="InterPro" id="IPR018060">
    <property type="entry name" value="HTH_AraC"/>
</dbReference>
<dbReference type="Pfam" id="PF12833">
    <property type="entry name" value="HTH_18"/>
    <property type="match status" value="1"/>
</dbReference>
<dbReference type="InterPro" id="IPR050908">
    <property type="entry name" value="SmbC-like"/>
</dbReference>
<dbReference type="SMART" id="SM00871">
    <property type="entry name" value="AraC_E_bind"/>
    <property type="match status" value="1"/>
</dbReference>
<dbReference type="PROSITE" id="PS01124">
    <property type="entry name" value="HTH_ARAC_FAMILY_2"/>
    <property type="match status" value="1"/>
</dbReference>
<dbReference type="Proteomes" id="UP000000683">
    <property type="component" value="Chromosome"/>
</dbReference>
<dbReference type="KEGG" id="alt:ambt_21680"/>
<dbReference type="InterPro" id="IPR029442">
    <property type="entry name" value="GyrI-like"/>
</dbReference>
<keyword evidence="7" id="KW-1185">Reference proteome</keyword>
<dbReference type="HOGENOM" id="CLU_000445_81_1_6"/>
<dbReference type="eggNOG" id="COG3449">
    <property type="taxonomic scope" value="Bacteria"/>
</dbReference>
<keyword evidence="2" id="KW-0238">DNA-binding</keyword>
<dbReference type="EMBL" id="CP002339">
    <property type="protein sequence ID" value="AEF05825.1"/>
    <property type="molecule type" value="Genomic_DNA"/>
</dbReference>
<dbReference type="SUPFAM" id="SSF55136">
    <property type="entry name" value="Probable bacterial effector-binding domain"/>
    <property type="match status" value="1"/>
</dbReference>
<evidence type="ECO:0000259" key="5">
    <source>
        <dbReference type="PROSITE" id="PS01124"/>
    </source>
</evidence>
<dbReference type="GO" id="GO:0003700">
    <property type="term" value="F:DNA-binding transcription factor activity"/>
    <property type="evidence" value="ECO:0007669"/>
    <property type="project" value="InterPro"/>
</dbReference>
<dbReference type="InterPro" id="IPR018062">
    <property type="entry name" value="HTH_AraC-typ_CS"/>
</dbReference>
<dbReference type="Gene3D" id="3.20.80.10">
    <property type="entry name" value="Regulatory factor, effector binding domain"/>
    <property type="match status" value="1"/>
</dbReference>
<gene>
    <name evidence="6" type="ordered locus">ambt_21680</name>
</gene>
<organism evidence="6 7">
    <name type="scientific">Alteromonas naphthalenivorans</name>
    <dbReference type="NCBI Taxonomy" id="715451"/>
    <lineage>
        <taxon>Bacteria</taxon>
        <taxon>Pseudomonadati</taxon>
        <taxon>Pseudomonadota</taxon>
        <taxon>Gammaproteobacteria</taxon>
        <taxon>Alteromonadales</taxon>
        <taxon>Alteromonadaceae</taxon>
        <taxon>Alteromonas/Salinimonas group</taxon>
        <taxon>Alteromonas</taxon>
    </lineage>
</organism>
<dbReference type="RefSeq" id="WP_013786724.1">
    <property type="nucleotide sequence ID" value="NC_015554.1"/>
</dbReference>
<evidence type="ECO:0000256" key="2">
    <source>
        <dbReference type="ARBA" id="ARBA00023125"/>
    </source>
</evidence>